<keyword evidence="5 8" id="KW-0648">Protein biosynthesis</keyword>
<organism evidence="10 11">
    <name type="scientific">Slackia faecicanis</name>
    <dbReference type="NCBI Taxonomy" id="255723"/>
    <lineage>
        <taxon>Bacteria</taxon>
        <taxon>Bacillati</taxon>
        <taxon>Actinomycetota</taxon>
        <taxon>Coriobacteriia</taxon>
        <taxon>Eggerthellales</taxon>
        <taxon>Eggerthellaceae</taxon>
        <taxon>Slackia</taxon>
    </lineage>
</organism>
<dbReference type="EMBL" id="QICB01000003">
    <property type="protein sequence ID" value="RNL19945.1"/>
    <property type="molecule type" value="Genomic_DNA"/>
</dbReference>
<keyword evidence="11" id="KW-1185">Reference proteome</keyword>
<dbReference type="Gene3D" id="2.20.28.20">
    <property type="entry name" value="Methionyl-tRNA synthetase, Zn-domain"/>
    <property type="match status" value="1"/>
</dbReference>
<dbReference type="Proteomes" id="UP000267368">
    <property type="component" value="Unassembled WGS sequence"/>
</dbReference>
<dbReference type="SUPFAM" id="SSF52374">
    <property type="entry name" value="Nucleotidylyl transferase"/>
    <property type="match status" value="1"/>
</dbReference>
<reference evidence="11" key="1">
    <citation type="submission" date="2018-05" db="EMBL/GenBank/DDBJ databases">
        <title>Genome Sequencing of selected type strains of the family Eggerthellaceae.</title>
        <authorList>
            <person name="Danylec N."/>
            <person name="Stoll D.A."/>
            <person name="Doetsch A."/>
            <person name="Huch M."/>
        </authorList>
    </citation>
    <scope>NUCLEOTIDE SEQUENCE [LARGE SCALE GENOMIC DNA]</scope>
    <source>
        <strain evidence="11">DSM 17537</strain>
    </source>
</reference>
<comment type="caution">
    <text evidence="10">The sequence shown here is derived from an EMBL/GenBank/DDBJ whole genome shotgun (WGS) entry which is preliminary data.</text>
</comment>
<dbReference type="GO" id="GO:0005829">
    <property type="term" value="C:cytosol"/>
    <property type="evidence" value="ECO:0007669"/>
    <property type="project" value="TreeGrafter"/>
</dbReference>
<evidence type="ECO:0000256" key="3">
    <source>
        <dbReference type="ARBA" id="ARBA00022741"/>
    </source>
</evidence>
<proteinExistence type="inferred from homology"/>
<feature type="domain" description="Methionyl/Leucyl tRNA synthetase" evidence="9">
    <location>
        <begin position="1"/>
        <end position="217"/>
    </location>
</feature>
<keyword evidence="6 8" id="KW-0030">Aminoacyl-tRNA synthetase</keyword>
<protein>
    <submittedName>
        <fullName evidence="10">Methionine--tRNA ligase</fullName>
    </submittedName>
</protein>
<evidence type="ECO:0000256" key="1">
    <source>
        <dbReference type="ARBA" id="ARBA00008258"/>
    </source>
</evidence>
<accession>A0A3N0AG97</accession>
<dbReference type="InterPro" id="IPR015413">
    <property type="entry name" value="Methionyl/Leucyl_tRNA_Synth"/>
</dbReference>
<evidence type="ECO:0000256" key="4">
    <source>
        <dbReference type="ARBA" id="ARBA00022840"/>
    </source>
</evidence>
<evidence type="ECO:0000256" key="7">
    <source>
        <dbReference type="ARBA" id="ARBA00047364"/>
    </source>
</evidence>
<comment type="similarity">
    <text evidence="1">Belongs to the class-I aminoacyl-tRNA synthetase family. MetG type 1 subfamily.</text>
</comment>
<dbReference type="GO" id="GO:0005524">
    <property type="term" value="F:ATP binding"/>
    <property type="evidence" value="ECO:0007669"/>
    <property type="project" value="UniProtKB-KW"/>
</dbReference>
<dbReference type="AlphaFoldDB" id="A0A3N0AG97"/>
<dbReference type="PANTHER" id="PTHR45765:SF1">
    <property type="entry name" value="METHIONINE--TRNA LIGASE, CYTOPLASMIC"/>
    <property type="match status" value="1"/>
</dbReference>
<dbReference type="Gene3D" id="1.10.730.10">
    <property type="entry name" value="Isoleucyl-tRNA Synthetase, Domain 1"/>
    <property type="match status" value="1"/>
</dbReference>
<name>A0A3N0AG97_9ACTN</name>
<gene>
    <name evidence="10" type="ORF">DMP07_05335</name>
</gene>
<evidence type="ECO:0000259" key="9">
    <source>
        <dbReference type="Pfam" id="PF09334"/>
    </source>
</evidence>
<dbReference type="GO" id="GO:0006431">
    <property type="term" value="P:methionyl-tRNA aminoacylation"/>
    <property type="evidence" value="ECO:0007669"/>
    <property type="project" value="TreeGrafter"/>
</dbReference>
<dbReference type="Gene3D" id="3.40.50.620">
    <property type="entry name" value="HUPs"/>
    <property type="match status" value="2"/>
</dbReference>
<dbReference type="SUPFAM" id="SSF47323">
    <property type="entry name" value="Anticodon-binding domain of a subclass of class I aminoacyl-tRNA synthetases"/>
    <property type="match status" value="1"/>
</dbReference>
<dbReference type="InterPro" id="IPR029038">
    <property type="entry name" value="MetRS_Zn"/>
</dbReference>
<keyword evidence="2 8" id="KW-0436">Ligase</keyword>
<evidence type="ECO:0000256" key="6">
    <source>
        <dbReference type="ARBA" id="ARBA00023146"/>
    </source>
</evidence>
<keyword evidence="3 8" id="KW-0547">Nucleotide-binding</keyword>
<evidence type="ECO:0000256" key="5">
    <source>
        <dbReference type="ARBA" id="ARBA00022917"/>
    </source>
</evidence>
<dbReference type="InterPro" id="IPR023458">
    <property type="entry name" value="Met-tRNA_ligase_1"/>
</dbReference>
<comment type="catalytic activity">
    <reaction evidence="7">
        <text>tRNA(Met) + L-methionine + ATP = L-methionyl-tRNA(Met) + AMP + diphosphate</text>
        <dbReference type="Rhea" id="RHEA:13481"/>
        <dbReference type="Rhea" id="RHEA-COMP:9667"/>
        <dbReference type="Rhea" id="RHEA-COMP:9698"/>
        <dbReference type="ChEBI" id="CHEBI:30616"/>
        <dbReference type="ChEBI" id="CHEBI:33019"/>
        <dbReference type="ChEBI" id="CHEBI:57844"/>
        <dbReference type="ChEBI" id="CHEBI:78442"/>
        <dbReference type="ChEBI" id="CHEBI:78530"/>
        <dbReference type="ChEBI" id="CHEBI:456215"/>
        <dbReference type="EC" id="6.1.1.10"/>
    </reaction>
</comment>
<evidence type="ECO:0000256" key="2">
    <source>
        <dbReference type="ARBA" id="ARBA00022598"/>
    </source>
</evidence>
<dbReference type="InterPro" id="IPR009080">
    <property type="entry name" value="tRNAsynth_Ia_anticodon-bd"/>
</dbReference>
<evidence type="ECO:0000313" key="11">
    <source>
        <dbReference type="Proteomes" id="UP000267368"/>
    </source>
</evidence>
<feature type="domain" description="Methionyl/Leucyl tRNA synthetase" evidence="9">
    <location>
        <begin position="294"/>
        <end position="442"/>
    </location>
</feature>
<evidence type="ECO:0000313" key="10">
    <source>
        <dbReference type="EMBL" id="RNL19945.1"/>
    </source>
</evidence>
<dbReference type="PANTHER" id="PTHR45765">
    <property type="entry name" value="METHIONINE--TRNA LIGASE"/>
    <property type="match status" value="1"/>
</dbReference>
<keyword evidence="4 8" id="KW-0067">ATP-binding</keyword>
<sequence>MPYGNKKLHFGHVAGVFVPADAYARFLRDRLGAENVLFVSGTDCFGSPIQEGYRKACENEGFEGTIRDYVQRNHDAQKATLDAYDVSLSIYEGSGIGRAGEVHQQVTDAVLHRLHDNGHLNTLETLQFYDAEAGAFLNGRQVLGHCPVQGCKSEKAYADECDLGHQFNPEDLIAPVSTLTGQVPEMRPVRNWYFDLPNFRTQLKEHAARLEADEDVRPVVVKGAKEFLVPPVMYIKNELEDDYRAVADKLPAHAFHEAEKGKQSFEIEFESIEDRDAARDVLFAAGVRFRTGKALVPFRISGNVEWGVKVPEMDGVDGLTAWCWPESLWAPISFSATALEERGESLEAVRDWWCSSDACVYQFIGQDNLYFYGVAQPALWMGLEEGDAMQAEPAEGQLQQTRLIANHHILFGKTKASSSGAVKPPSADDLLDHYTVEQLRAHWLGLGLDQKSVGFKPKPFDPDEQKRTDPRVADPVLKEGALLTNVLNRLARSCFYEAQKSFEGFMPLGAPAAAVVERAHEAMAEYERIMHRAELHSIMTLLDEFVRWSQKWWADGIKAADTADDADARRQVLLESFYLLRVCALLMHPVAPAGCEKIAHHLNLPVQRVFSWNEAFESMDELCVEDERAAGRHAVVELPARTDFFEKHPSQFK</sequence>
<dbReference type="OrthoDB" id="9810191at2"/>
<evidence type="ECO:0000256" key="8">
    <source>
        <dbReference type="RuleBase" id="RU363039"/>
    </source>
</evidence>
<dbReference type="Pfam" id="PF09334">
    <property type="entry name" value="tRNA-synt_1g"/>
    <property type="match status" value="2"/>
</dbReference>
<dbReference type="GO" id="GO:0004825">
    <property type="term" value="F:methionine-tRNA ligase activity"/>
    <property type="evidence" value="ECO:0007669"/>
    <property type="project" value="UniProtKB-EC"/>
</dbReference>
<dbReference type="InterPro" id="IPR014729">
    <property type="entry name" value="Rossmann-like_a/b/a_fold"/>
</dbReference>